<dbReference type="EMBL" id="GBRH01226361">
    <property type="protein sequence ID" value="JAD71534.1"/>
    <property type="molecule type" value="Transcribed_RNA"/>
</dbReference>
<name>A0A0A9C5F7_ARUDO</name>
<dbReference type="AlphaFoldDB" id="A0A0A9C5F7"/>
<accession>A0A0A9C5F7</accession>
<reference evidence="1" key="1">
    <citation type="submission" date="2014-09" db="EMBL/GenBank/DDBJ databases">
        <authorList>
            <person name="Magalhaes I.L.F."/>
            <person name="Oliveira U."/>
            <person name="Santos F.R."/>
            <person name="Vidigal T.H.D.A."/>
            <person name="Brescovit A.D."/>
            <person name="Santos A.J."/>
        </authorList>
    </citation>
    <scope>NUCLEOTIDE SEQUENCE</scope>
    <source>
        <tissue evidence="1">Shoot tissue taken approximately 20 cm above the soil surface</tissue>
    </source>
</reference>
<proteinExistence type="predicted"/>
<evidence type="ECO:0000313" key="1">
    <source>
        <dbReference type="EMBL" id="JAD71534.1"/>
    </source>
</evidence>
<protein>
    <submittedName>
        <fullName evidence="1">Uncharacterized protein</fullName>
    </submittedName>
</protein>
<reference evidence="1" key="2">
    <citation type="journal article" date="2015" name="Data Brief">
        <title>Shoot transcriptome of the giant reed, Arundo donax.</title>
        <authorList>
            <person name="Barrero R.A."/>
            <person name="Guerrero F.D."/>
            <person name="Moolhuijzen P."/>
            <person name="Goolsby J.A."/>
            <person name="Tidwell J."/>
            <person name="Bellgard S.E."/>
            <person name="Bellgard M.I."/>
        </authorList>
    </citation>
    <scope>NUCLEOTIDE SEQUENCE</scope>
    <source>
        <tissue evidence="1">Shoot tissue taken approximately 20 cm above the soil surface</tissue>
    </source>
</reference>
<sequence>MLKFRCKWSELTKYEFQILKYGKLDLKLKN</sequence>
<organism evidence="1">
    <name type="scientific">Arundo donax</name>
    <name type="common">Giant reed</name>
    <name type="synonym">Donax arundinaceus</name>
    <dbReference type="NCBI Taxonomy" id="35708"/>
    <lineage>
        <taxon>Eukaryota</taxon>
        <taxon>Viridiplantae</taxon>
        <taxon>Streptophyta</taxon>
        <taxon>Embryophyta</taxon>
        <taxon>Tracheophyta</taxon>
        <taxon>Spermatophyta</taxon>
        <taxon>Magnoliopsida</taxon>
        <taxon>Liliopsida</taxon>
        <taxon>Poales</taxon>
        <taxon>Poaceae</taxon>
        <taxon>PACMAD clade</taxon>
        <taxon>Arundinoideae</taxon>
        <taxon>Arundineae</taxon>
        <taxon>Arundo</taxon>
    </lineage>
</organism>